<evidence type="ECO:0000313" key="1">
    <source>
        <dbReference type="EMBL" id="RZT66737.1"/>
    </source>
</evidence>
<gene>
    <name evidence="1" type="ORF">EV139_0864</name>
</gene>
<comment type="caution">
    <text evidence="1">The sequence shown here is derived from an EMBL/GenBank/DDBJ whole genome shotgun (WGS) entry which is preliminary data.</text>
</comment>
<reference evidence="1 2" key="1">
    <citation type="journal article" date="2015" name="Stand. Genomic Sci.">
        <title>Genomic Encyclopedia of Bacterial and Archaeal Type Strains, Phase III: the genomes of soil and plant-associated and newly described type strains.</title>
        <authorList>
            <person name="Whitman W.B."/>
            <person name="Woyke T."/>
            <person name="Klenk H.P."/>
            <person name="Zhou Y."/>
            <person name="Lilburn T.G."/>
            <person name="Beck B.J."/>
            <person name="De Vos P."/>
            <person name="Vandamme P."/>
            <person name="Eisen J.A."/>
            <person name="Garrity G."/>
            <person name="Hugenholtz P."/>
            <person name="Kyrpides N.C."/>
        </authorList>
    </citation>
    <scope>NUCLEOTIDE SEQUENCE [LARGE SCALE GENOMIC DNA]</scope>
    <source>
        <strain evidence="1 2">RF6</strain>
    </source>
</reference>
<dbReference type="AlphaFoldDB" id="A0A4Q7U1I6"/>
<accession>A0A4Q7U1I6</accession>
<evidence type="ECO:0008006" key="3">
    <source>
        <dbReference type="Google" id="ProtNLM"/>
    </source>
</evidence>
<proteinExistence type="predicted"/>
<keyword evidence="2" id="KW-1185">Reference proteome</keyword>
<sequence>MEAYEFLNVEAALIGVVTSRVRVPASVAVDSPRPPEFVQVTRVGGTAGMVADRPMVTFFCWAESWGAAHDLAALTKRRMHSLTRLGELPVYRVREVGGLSRAPDPVDGSPRYQFTLELRLRGKQAP</sequence>
<protein>
    <recommendedName>
        <fullName evidence="3">Tail terminator</fullName>
    </recommendedName>
</protein>
<name>A0A4Q7U1I6_9MICO</name>
<organism evidence="1 2">
    <name type="scientific">Leucobacter luti</name>
    <dbReference type="NCBI Taxonomy" id="340320"/>
    <lineage>
        <taxon>Bacteria</taxon>
        <taxon>Bacillati</taxon>
        <taxon>Actinomycetota</taxon>
        <taxon>Actinomycetes</taxon>
        <taxon>Micrococcales</taxon>
        <taxon>Microbacteriaceae</taxon>
        <taxon>Leucobacter</taxon>
    </lineage>
</organism>
<evidence type="ECO:0000313" key="2">
    <source>
        <dbReference type="Proteomes" id="UP000291832"/>
    </source>
</evidence>
<dbReference type="EMBL" id="SHKI01000003">
    <property type="protein sequence ID" value="RZT66737.1"/>
    <property type="molecule type" value="Genomic_DNA"/>
</dbReference>
<dbReference type="Proteomes" id="UP000291832">
    <property type="component" value="Unassembled WGS sequence"/>
</dbReference>